<dbReference type="PANTHER" id="PTHR23280:SF20">
    <property type="entry name" value="BAND 4.1-LIKE PROTEIN 3"/>
    <property type="match status" value="1"/>
</dbReference>
<dbReference type="CDD" id="cd14473">
    <property type="entry name" value="FERM_B-lobe"/>
    <property type="match status" value="1"/>
</dbReference>
<dbReference type="Gene3D" id="3.10.20.90">
    <property type="entry name" value="Phosphatidylinositol 3-kinase Catalytic Subunit, Chain A, domain 1"/>
    <property type="match status" value="1"/>
</dbReference>
<evidence type="ECO:0000313" key="9">
    <source>
        <dbReference type="Proteomes" id="UP000053872"/>
    </source>
</evidence>
<dbReference type="FunFam" id="2.30.29.30:FF:000001">
    <property type="entry name" value="Erythrocyte membrane protein band 4.1"/>
    <property type="match status" value="1"/>
</dbReference>
<dbReference type="Pfam" id="PF09379">
    <property type="entry name" value="FERM_N"/>
    <property type="match status" value="1"/>
</dbReference>
<dbReference type="GO" id="GO:0030866">
    <property type="term" value="P:cortical actin cytoskeleton organization"/>
    <property type="evidence" value="ECO:0007669"/>
    <property type="project" value="InterPro"/>
</dbReference>
<evidence type="ECO:0000313" key="8">
    <source>
        <dbReference type="EMBL" id="PKK34067.1"/>
    </source>
</evidence>
<dbReference type="InterPro" id="IPR030691">
    <property type="entry name" value="Band4.1-L3_FERM_F1"/>
</dbReference>
<dbReference type="PRINTS" id="PR00661">
    <property type="entry name" value="ERMFAMILY"/>
</dbReference>
<keyword evidence="3" id="KW-0597">Phosphoprotein</keyword>
<dbReference type="InterPro" id="IPR019748">
    <property type="entry name" value="FERM_central"/>
</dbReference>
<dbReference type="InterPro" id="IPR014352">
    <property type="entry name" value="FERM/acyl-CoA-bd_prot_sf"/>
</dbReference>
<evidence type="ECO:0000256" key="6">
    <source>
        <dbReference type="SAM" id="MobiDB-lite"/>
    </source>
</evidence>
<protein>
    <submittedName>
        <fullName evidence="8">Erythrocyte membrane protein band 4.1-like 3, transcript variant X1</fullName>
    </submittedName>
</protein>
<dbReference type="AlphaFoldDB" id="A0A2I0MWM1"/>
<proteinExistence type="predicted"/>
<feature type="domain" description="FERM" evidence="7">
    <location>
        <begin position="1"/>
        <end position="282"/>
    </location>
</feature>
<dbReference type="InterPro" id="IPR000299">
    <property type="entry name" value="FERM_domain"/>
</dbReference>
<dbReference type="SUPFAM" id="SSF54236">
    <property type="entry name" value="Ubiquitin-like"/>
    <property type="match status" value="1"/>
</dbReference>
<dbReference type="Pfam" id="PF00373">
    <property type="entry name" value="FERM_M"/>
    <property type="match status" value="1"/>
</dbReference>
<evidence type="ECO:0000256" key="1">
    <source>
        <dbReference type="ARBA" id="ARBA00004245"/>
    </source>
</evidence>
<dbReference type="SMART" id="SM00295">
    <property type="entry name" value="B41"/>
    <property type="match status" value="1"/>
</dbReference>
<accession>A0A2I0MWM1</accession>
<evidence type="ECO:0000256" key="3">
    <source>
        <dbReference type="ARBA" id="ARBA00022553"/>
    </source>
</evidence>
<feature type="region of interest" description="Disordered" evidence="6">
    <location>
        <begin position="688"/>
        <end position="727"/>
    </location>
</feature>
<keyword evidence="4" id="KW-0009">Actin-binding</keyword>
<dbReference type="Pfam" id="PF05902">
    <property type="entry name" value="4_1_CTD"/>
    <property type="match status" value="1"/>
</dbReference>
<dbReference type="FunFam" id="1.20.80.10:FF:000001">
    <property type="entry name" value="Erythrocyte membrane protein band 4.1"/>
    <property type="match status" value="1"/>
</dbReference>
<comment type="subcellular location">
    <subcellularLocation>
        <location evidence="1">Cytoplasm</location>
        <location evidence="1">Cytoskeleton</location>
    </subcellularLocation>
</comment>
<dbReference type="InterPro" id="IPR018980">
    <property type="entry name" value="FERM_PH-like_C"/>
</dbReference>
<dbReference type="SMART" id="SM01195">
    <property type="entry name" value="FA"/>
    <property type="match status" value="1"/>
</dbReference>
<dbReference type="GO" id="GO:0005856">
    <property type="term" value="C:cytoskeleton"/>
    <property type="evidence" value="ECO:0007669"/>
    <property type="project" value="UniProtKB-SubCell"/>
</dbReference>
<name>A0A2I0MWM1_COLLI</name>
<dbReference type="EMBL" id="AKCR02000001">
    <property type="protein sequence ID" value="PKK34067.1"/>
    <property type="molecule type" value="Genomic_DNA"/>
</dbReference>
<dbReference type="Pfam" id="PF08736">
    <property type="entry name" value="FA"/>
    <property type="match status" value="1"/>
</dbReference>
<dbReference type="PROSITE" id="PS00661">
    <property type="entry name" value="FERM_2"/>
    <property type="match status" value="1"/>
</dbReference>
<comment type="caution">
    <text evidence="8">The sequence shown here is derived from an EMBL/GenBank/DDBJ whole genome shotgun (WGS) entry which is preliminary data.</text>
</comment>
<dbReference type="FunFam" id="3.10.20.90:FF:000002">
    <property type="entry name" value="Erythrocyte protein band 4.1-like 3"/>
    <property type="match status" value="1"/>
</dbReference>
<dbReference type="SUPFAM" id="SSF50729">
    <property type="entry name" value="PH domain-like"/>
    <property type="match status" value="1"/>
</dbReference>
<dbReference type="STRING" id="8932.A0A2I0MWM1"/>
<dbReference type="SMART" id="SM01196">
    <property type="entry name" value="FERM_C"/>
    <property type="match status" value="1"/>
</dbReference>
<reference evidence="8 9" key="1">
    <citation type="journal article" date="2013" name="Science">
        <title>Genomic diversity and evolution of the head crest in the rock pigeon.</title>
        <authorList>
            <person name="Shapiro M.D."/>
            <person name="Kronenberg Z."/>
            <person name="Li C."/>
            <person name="Domyan E.T."/>
            <person name="Pan H."/>
            <person name="Campbell M."/>
            <person name="Tan H."/>
            <person name="Huff C.D."/>
            <person name="Hu H."/>
            <person name="Vickrey A.I."/>
            <person name="Nielsen S.C."/>
            <person name="Stringham S.A."/>
            <person name="Hu H."/>
            <person name="Willerslev E."/>
            <person name="Gilbert M.T."/>
            <person name="Yandell M."/>
            <person name="Zhang G."/>
            <person name="Wang J."/>
        </authorList>
    </citation>
    <scope>NUCLEOTIDE SEQUENCE [LARGE SCALE GENOMIC DNA]</scope>
    <source>
        <tissue evidence="8">Blood</tissue>
    </source>
</reference>
<evidence type="ECO:0000256" key="4">
    <source>
        <dbReference type="ARBA" id="ARBA00023203"/>
    </source>
</evidence>
<dbReference type="PROSITE" id="PS00660">
    <property type="entry name" value="FERM_1"/>
    <property type="match status" value="1"/>
</dbReference>
<dbReference type="CDD" id="cd13184">
    <property type="entry name" value="FERM_C_4_1_family"/>
    <property type="match status" value="1"/>
</dbReference>
<feature type="compositionally biased region" description="Basic and acidic residues" evidence="6">
    <location>
        <begin position="379"/>
        <end position="399"/>
    </location>
</feature>
<dbReference type="InterPro" id="IPR000798">
    <property type="entry name" value="Ez/rad/moesin-like"/>
</dbReference>
<feature type="region of interest" description="Disordered" evidence="6">
    <location>
        <begin position="378"/>
        <end position="399"/>
    </location>
</feature>
<dbReference type="Pfam" id="PF04382">
    <property type="entry name" value="SAB"/>
    <property type="match status" value="1"/>
</dbReference>
<organism evidence="8 9">
    <name type="scientific">Columba livia</name>
    <name type="common">Rock dove</name>
    <dbReference type="NCBI Taxonomy" id="8932"/>
    <lineage>
        <taxon>Eukaryota</taxon>
        <taxon>Metazoa</taxon>
        <taxon>Chordata</taxon>
        <taxon>Craniata</taxon>
        <taxon>Vertebrata</taxon>
        <taxon>Euteleostomi</taxon>
        <taxon>Archelosauria</taxon>
        <taxon>Archosauria</taxon>
        <taxon>Dinosauria</taxon>
        <taxon>Saurischia</taxon>
        <taxon>Theropoda</taxon>
        <taxon>Coelurosauria</taxon>
        <taxon>Aves</taxon>
        <taxon>Neognathae</taxon>
        <taxon>Neoaves</taxon>
        <taxon>Columbimorphae</taxon>
        <taxon>Columbiformes</taxon>
        <taxon>Columbidae</taxon>
        <taxon>Columba</taxon>
    </lineage>
</organism>
<gene>
    <name evidence="8" type="primary">EPB41L3</name>
    <name evidence="8" type="ORF">A306_00001589</name>
</gene>
<evidence type="ECO:0000259" key="7">
    <source>
        <dbReference type="PROSITE" id="PS50057"/>
    </source>
</evidence>
<dbReference type="GO" id="GO:0005886">
    <property type="term" value="C:plasma membrane"/>
    <property type="evidence" value="ECO:0007669"/>
    <property type="project" value="TreeGrafter"/>
</dbReference>
<dbReference type="PRINTS" id="PR00935">
    <property type="entry name" value="BAND41"/>
</dbReference>
<dbReference type="GO" id="GO:0005198">
    <property type="term" value="F:structural molecule activity"/>
    <property type="evidence" value="ECO:0007669"/>
    <property type="project" value="InterPro"/>
</dbReference>
<dbReference type="CDD" id="cd17203">
    <property type="entry name" value="FERM_F1_EPB41L3"/>
    <property type="match status" value="1"/>
</dbReference>
<dbReference type="InterPro" id="IPR018979">
    <property type="entry name" value="FERM_N"/>
</dbReference>
<dbReference type="PROSITE" id="PS50057">
    <property type="entry name" value="FERM_3"/>
    <property type="match status" value="1"/>
</dbReference>
<evidence type="ECO:0000256" key="2">
    <source>
        <dbReference type="ARBA" id="ARBA00022490"/>
    </source>
</evidence>
<dbReference type="GO" id="GO:0031032">
    <property type="term" value="P:actomyosin structure organization"/>
    <property type="evidence" value="ECO:0007669"/>
    <property type="project" value="TreeGrafter"/>
</dbReference>
<dbReference type="InterPro" id="IPR008379">
    <property type="entry name" value="Band_4.1_C"/>
</dbReference>
<sequence>MQCKVTLLDGSEYACEVEKRSRGQVLFDKVCEHLNLLEKDYFGLTYRDTENQKNWLDPAKEIKKQIRSGAWQFAFNVKFYPPDPAQLSEDITRYYLCLQLRDDIVSGRLPCSFVTLALLGSYTVQSELGDYDPDEYGSDYVSEFRFAPNHTKELEDKVIELHKSHRGMTPAEAEMHFLENAKKLSMYGVDLHHAKDSEGVEIMLGVCASGLLIYRDRLRINRFAWPKVLKISYKRNNFYIKIRPGEFEQFESTIGFKLPNHRAAKRLWKVCVEHHTFFRLLLPEAPPKKFLTLGSKFRYSGRTQAQTRRASALIDRPAPYFERSSSKRYTMSRSLDGASVNENHEMYMKDSVSAAEVGTGQYATTKGISQTNLITTVTPEKKAEEEKDDEEGKKKRAEEVTPISAIRHDTKNSLIKRIQGENVYVKHSNLMLEDLDKTQEDLMKHQTNISELKRTFLETSTETAVSNEWEKRLSTSPVRLAARQEEAPMIEPLVPEETKEETEKSEKLIFLQKGGTTFLEMQPSVIEKKLQEGESAGTLVTSHQIIIQKSIPSILEGTEDWVIIDKIPSEVVDGESKKSLAYKVVTVSSKSTFPPEMLKSSTILMQSFEDLEGEIQSKEENKQKMFTLGKSYDTVSGKIVTMTSKAKESEKAVQPSVEALQKMEREVQESVKIIPVVAEYEILEPVTDEKARRGSDVQSTKRKLSDSLTPIKEAESQLQSPEEESLKKTLKMDEDLQLHGTLGSLQLGKAEKHLGSEAAKAGAFARRDKSLSEWRYSREQPFTIATAHYVTESSTSKVVTKQSTGEKTLDGSDIFSLIESARKPTEFIGGVTSTSQSWAQKIDTTTSQEITSSEMKQAAHLPQDVVKKVVQETVVIEERHGPSVQASGDPAKAAGLALDTVTAVVKGKDGSAETEGAKEDKREEAQKALTKQGVVTDAASSCEQVEEHSMTVHLPGSLERKSHFESPLVKTETISFSTVSADGENLEISTKEVPVVHTETKTITYESSQVDCGADSEPGVLMSAQTITSETTSTTTTTHITKTVKGGISETRIEKRIVITGDADIDHDQALAQAIKEAKEQHPDMSVTKVVVHKETEITPEDGED</sequence>
<dbReference type="Gene3D" id="1.20.80.10">
    <property type="match status" value="1"/>
</dbReference>
<dbReference type="InterPro" id="IPR029071">
    <property type="entry name" value="Ubiquitin-like_domsf"/>
</dbReference>
<dbReference type="InterPro" id="IPR007477">
    <property type="entry name" value="SAB_dom"/>
</dbReference>
<dbReference type="GO" id="GO:0003779">
    <property type="term" value="F:actin binding"/>
    <property type="evidence" value="ECO:0007669"/>
    <property type="project" value="UniProtKB-KW"/>
</dbReference>
<keyword evidence="9" id="KW-1185">Reference proteome</keyword>
<dbReference type="Gene3D" id="2.30.29.30">
    <property type="entry name" value="Pleckstrin-homology domain (PH domain)/Phosphotyrosine-binding domain (PTB)"/>
    <property type="match status" value="1"/>
</dbReference>
<dbReference type="Pfam" id="PF09380">
    <property type="entry name" value="FERM_C"/>
    <property type="match status" value="1"/>
</dbReference>
<dbReference type="InterPro" id="IPR035963">
    <property type="entry name" value="FERM_2"/>
</dbReference>
<dbReference type="InterPro" id="IPR019747">
    <property type="entry name" value="FERM_CS"/>
</dbReference>
<keyword evidence="5" id="KW-0206">Cytoskeleton</keyword>
<dbReference type="InterPro" id="IPR019749">
    <property type="entry name" value="Band_41_domain"/>
</dbReference>
<evidence type="ECO:0000256" key="5">
    <source>
        <dbReference type="ARBA" id="ARBA00023212"/>
    </source>
</evidence>
<dbReference type="SUPFAM" id="SSF47031">
    <property type="entry name" value="Second domain of FERM"/>
    <property type="match status" value="1"/>
</dbReference>
<dbReference type="InterPro" id="IPR011993">
    <property type="entry name" value="PH-like_dom_sf"/>
</dbReference>
<keyword evidence="2" id="KW-0963">Cytoplasm</keyword>
<dbReference type="PANTHER" id="PTHR23280">
    <property type="entry name" value="4.1 G PROTEIN"/>
    <property type="match status" value="1"/>
</dbReference>
<dbReference type="InterPro" id="IPR014847">
    <property type="entry name" value="FA"/>
</dbReference>
<dbReference type="InParanoid" id="A0A2I0MWM1"/>
<dbReference type="Proteomes" id="UP000053872">
    <property type="component" value="Unassembled WGS sequence"/>
</dbReference>